<dbReference type="EMBL" id="UZAL01009391">
    <property type="protein sequence ID" value="VDP01929.1"/>
    <property type="molecule type" value="Genomic_DNA"/>
</dbReference>
<dbReference type="Proteomes" id="UP000269396">
    <property type="component" value="Unassembled WGS sequence"/>
</dbReference>
<reference evidence="1 2" key="1">
    <citation type="submission" date="2018-11" db="EMBL/GenBank/DDBJ databases">
        <authorList>
            <consortium name="Pathogen Informatics"/>
        </authorList>
    </citation>
    <scope>NUCLEOTIDE SEQUENCE [LARGE SCALE GENOMIC DNA]</scope>
    <source>
        <strain>Denwood</strain>
        <strain evidence="2">Zambia</strain>
    </source>
</reference>
<dbReference type="AlphaFoldDB" id="A0A183NPJ6"/>
<evidence type="ECO:0000313" key="2">
    <source>
        <dbReference type="Proteomes" id="UP000269396"/>
    </source>
</evidence>
<organism evidence="1 2">
    <name type="scientific">Schistosoma mattheei</name>
    <dbReference type="NCBI Taxonomy" id="31246"/>
    <lineage>
        <taxon>Eukaryota</taxon>
        <taxon>Metazoa</taxon>
        <taxon>Spiralia</taxon>
        <taxon>Lophotrochozoa</taxon>
        <taxon>Platyhelminthes</taxon>
        <taxon>Trematoda</taxon>
        <taxon>Digenea</taxon>
        <taxon>Strigeidida</taxon>
        <taxon>Schistosomatoidea</taxon>
        <taxon>Schistosomatidae</taxon>
        <taxon>Schistosoma</taxon>
    </lineage>
</organism>
<accession>A0A183NPJ6</accession>
<proteinExistence type="predicted"/>
<sequence length="37" mass="3827">MLSAMPTPASSRELAIASPDTRSVYLAGSSSCRGEVK</sequence>
<keyword evidence="2" id="KW-1185">Reference proteome</keyword>
<protein>
    <submittedName>
        <fullName evidence="1">Uncharacterized protein</fullName>
    </submittedName>
</protein>
<gene>
    <name evidence="1" type="ORF">SMTD_LOCUS4032</name>
</gene>
<name>A0A183NPJ6_9TREM</name>
<evidence type="ECO:0000313" key="1">
    <source>
        <dbReference type="EMBL" id="VDP01929.1"/>
    </source>
</evidence>